<dbReference type="AlphaFoldDB" id="A0AAF3FJK9"/>
<evidence type="ECO:0000313" key="3">
    <source>
        <dbReference type="Proteomes" id="UP000887575"/>
    </source>
</evidence>
<comment type="cofactor">
    <cofactor evidence="2">
        <name>Ca(2+)</name>
        <dbReference type="ChEBI" id="CHEBI:29108"/>
    </cofactor>
</comment>
<dbReference type="Pfam" id="PF03803">
    <property type="entry name" value="Scramblase"/>
    <property type="match status" value="1"/>
</dbReference>
<evidence type="ECO:0000313" key="4">
    <source>
        <dbReference type="WBParaSite" id="MBELARI_LOCUS7145.1"/>
    </source>
</evidence>
<keyword evidence="3" id="KW-1185">Reference proteome</keyword>
<keyword evidence="2" id="KW-0449">Lipoprotein</keyword>
<dbReference type="GO" id="GO:0005886">
    <property type="term" value="C:plasma membrane"/>
    <property type="evidence" value="ECO:0007669"/>
    <property type="project" value="TreeGrafter"/>
</dbReference>
<protein>
    <recommendedName>
        <fullName evidence="2">Phospholipid scramblase</fullName>
    </recommendedName>
</protein>
<dbReference type="InterPro" id="IPR005552">
    <property type="entry name" value="Scramblase"/>
</dbReference>
<dbReference type="GO" id="GO:0017128">
    <property type="term" value="F:phospholipid scramblase activity"/>
    <property type="evidence" value="ECO:0007669"/>
    <property type="project" value="InterPro"/>
</dbReference>
<dbReference type="PANTHER" id="PTHR23248:SF63">
    <property type="entry name" value="PHOSPHOLIPID SCRAMBLASE"/>
    <property type="match status" value="1"/>
</dbReference>
<dbReference type="Proteomes" id="UP000887575">
    <property type="component" value="Unassembled WGS sequence"/>
</dbReference>
<keyword evidence="2" id="KW-0564">Palmitate</keyword>
<comment type="similarity">
    <text evidence="1 2">Belongs to the phospholipid scramblase family.</text>
</comment>
<proteinExistence type="inferred from homology"/>
<dbReference type="PANTHER" id="PTHR23248">
    <property type="entry name" value="PHOSPHOLIPID SCRAMBLASE-RELATED"/>
    <property type="match status" value="1"/>
</dbReference>
<keyword evidence="2" id="KW-0106">Calcium</keyword>
<reference evidence="4" key="1">
    <citation type="submission" date="2024-02" db="UniProtKB">
        <authorList>
            <consortium name="WormBaseParasite"/>
        </authorList>
    </citation>
    <scope>IDENTIFICATION</scope>
</reference>
<organism evidence="3 4">
    <name type="scientific">Mesorhabditis belari</name>
    <dbReference type="NCBI Taxonomy" id="2138241"/>
    <lineage>
        <taxon>Eukaryota</taxon>
        <taxon>Metazoa</taxon>
        <taxon>Ecdysozoa</taxon>
        <taxon>Nematoda</taxon>
        <taxon>Chromadorea</taxon>
        <taxon>Rhabditida</taxon>
        <taxon>Rhabditina</taxon>
        <taxon>Rhabditomorpha</taxon>
        <taxon>Rhabditoidea</taxon>
        <taxon>Rhabditidae</taxon>
        <taxon>Mesorhabditinae</taxon>
        <taxon>Mesorhabditis</taxon>
    </lineage>
</organism>
<dbReference type="WBParaSite" id="MBELARI_LOCUS7145.1">
    <property type="protein sequence ID" value="MBELARI_LOCUS7145.1"/>
    <property type="gene ID" value="MBELARI_LOCUS7145"/>
</dbReference>
<accession>A0AAF3FJK9</accession>
<dbReference type="InterPro" id="IPR025659">
    <property type="entry name" value="Tubby-like_C"/>
</dbReference>
<evidence type="ECO:0000256" key="1">
    <source>
        <dbReference type="ARBA" id="ARBA00005350"/>
    </source>
</evidence>
<comment type="function">
    <text evidence="2">May mediate accelerated ATP-independent bidirectional transbilayer migration of phospholipids upon binding calcium ions that results in a loss of phospholipid asymmetry in the plasma membrane.</text>
</comment>
<dbReference type="SUPFAM" id="SSF54518">
    <property type="entry name" value="Tubby C-terminal domain-like"/>
    <property type="match status" value="1"/>
</dbReference>
<sequence>MAYKTQPGTAPPPPGAPIQWMESIPLIPNCPPGLEYLTQIDQIIVEQKVSLLEAFTEWEVKNKYAIYNGAGQQAYFAFEESDGCERLCCGAARGYTLHIVDNFQKEVAKITRPFLCCGNLCCQNETTIEAPPGNVIGVVRQQFGCASHNFAIYTPDGEAQLEIHGPNECGFGFACNCCADKVFKVKTLEGDTIGDIRKKWTGMTREYFTDADTFTVKFPIDLNVNTKATLIAATFLIDFLCFEDNNASR</sequence>
<name>A0AAF3FJK9_9BILA</name>
<evidence type="ECO:0000256" key="2">
    <source>
        <dbReference type="RuleBase" id="RU363116"/>
    </source>
</evidence>